<reference evidence="3" key="1">
    <citation type="journal article" date="2019" name="Int. J. Syst. Evol. Microbiol.">
        <title>The Global Catalogue of Microorganisms (GCM) 10K type strain sequencing project: providing services to taxonomists for standard genome sequencing and annotation.</title>
        <authorList>
            <consortium name="The Broad Institute Genomics Platform"/>
            <consortium name="The Broad Institute Genome Sequencing Center for Infectious Disease"/>
            <person name="Wu L."/>
            <person name="Ma J."/>
        </authorList>
    </citation>
    <scope>NUCLEOTIDE SEQUENCE [LARGE SCALE GENOMIC DNA]</scope>
    <source>
        <strain evidence="3">KLKA75</strain>
    </source>
</reference>
<evidence type="ECO:0000313" key="2">
    <source>
        <dbReference type="EMBL" id="MFC4911601.1"/>
    </source>
</evidence>
<evidence type="ECO:0000256" key="1">
    <source>
        <dbReference type="SAM" id="SignalP"/>
    </source>
</evidence>
<sequence length="264" mass="27494">MRKFTFAGTGKRRLAAGAAAFAATAGLMSGTAAHADDPIPTFDFADCPALPAPYTAQGSICMEAIVTSGTFQLGKFNQTITSPIKMTFASALNPDTQTYTPIFGKMQADKMLVQPGIFGDPIVSAVYAKPEYAGVFDQPTGPDFHITLGMRVRLTNPFLGGTCLIGDTGNPITLHLTTGTTTPPAGTAPITGSPATIVQRTPFVIRKATHVDNTFAVPGANGCALDFGLVNTIVNAQAGIPSAAGKNQMIFNEYIGQKAYTALP</sequence>
<name>A0ABV9U8M1_9ACTN</name>
<protein>
    <recommendedName>
        <fullName evidence="4">Secreted protein</fullName>
    </recommendedName>
</protein>
<dbReference type="EMBL" id="JBHSIT010000009">
    <property type="protein sequence ID" value="MFC4911601.1"/>
    <property type="molecule type" value="Genomic_DNA"/>
</dbReference>
<evidence type="ECO:0000313" key="3">
    <source>
        <dbReference type="Proteomes" id="UP001595872"/>
    </source>
</evidence>
<feature type="signal peptide" evidence="1">
    <location>
        <begin position="1"/>
        <end position="35"/>
    </location>
</feature>
<proteinExistence type="predicted"/>
<organism evidence="2 3">
    <name type="scientific">Actinomadura gamaensis</name>
    <dbReference type="NCBI Taxonomy" id="1763541"/>
    <lineage>
        <taxon>Bacteria</taxon>
        <taxon>Bacillati</taxon>
        <taxon>Actinomycetota</taxon>
        <taxon>Actinomycetes</taxon>
        <taxon>Streptosporangiales</taxon>
        <taxon>Thermomonosporaceae</taxon>
        <taxon>Actinomadura</taxon>
    </lineage>
</organism>
<evidence type="ECO:0008006" key="4">
    <source>
        <dbReference type="Google" id="ProtNLM"/>
    </source>
</evidence>
<gene>
    <name evidence="2" type="ORF">ACFPCY_30155</name>
</gene>
<dbReference type="Proteomes" id="UP001595872">
    <property type="component" value="Unassembled WGS sequence"/>
</dbReference>
<comment type="caution">
    <text evidence="2">The sequence shown here is derived from an EMBL/GenBank/DDBJ whole genome shotgun (WGS) entry which is preliminary data.</text>
</comment>
<keyword evidence="1" id="KW-0732">Signal</keyword>
<dbReference type="RefSeq" id="WP_378260663.1">
    <property type="nucleotide sequence ID" value="NZ_JBHSIT010000009.1"/>
</dbReference>
<feature type="chain" id="PRO_5045810100" description="Secreted protein" evidence="1">
    <location>
        <begin position="36"/>
        <end position="264"/>
    </location>
</feature>
<keyword evidence="3" id="KW-1185">Reference proteome</keyword>
<accession>A0ABV9U8M1</accession>